<reference evidence="5" key="2">
    <citation type="submission" date="2017-06" db="EMBL/GenBank/DDBJ databases">
        <title>WGS assembly of Brachypodium distachyon.</title>
        <authorList>
            <consortium name="The International Brachypodium Initiative"/>
            <person name="Lucas S."/>
            <person name="Harmon-Smith M."/>
            <person name="Lail K."/>
            <person name="Tice H."/>
            <person name="Grimwood J."/>
            <person name="Bruce D."/>
            <person name="Barry K."/>
            <person name="Shu S."/>
            <person name="Lindquist E."/>
            <person name="Wang M."/>
            <person name="Pitluck S."/>
            <person name="Vogel J.P."/>
            <person name="Garvin D.F."/>
            <person name="Mockler T.C."/>
            <person name="Schmutz J."/>
            <person name="Rokhsar D."/>
            <person name="Bevan M.W."/>
        </authorList>
    </citation>
    <scope>NUCLEOTIDE SEQUENCE</scope>
    <source>
        <strain evidence="5">Bd21</strain>
    </source>
</reference>
<evidence type="ECO:0008006" key="8">
    <source>
        <dbReference type="Google" id="ProtNLM"/>
    </source>
</evidence>
<organism evidence="5">
    <name type="scientific">Brachypodium distachyon</name>
    <name type="common">Purple false brome</name>
    <name type="synonym">Trachynia distachya</name>
    <dbReference type="NCBI Taxonomy" id="15368"/>
    <lineage>
        <taxon>Eukaryota</taxon>
        <taxon>Viridiplantae</taxon>
        <taxon>Streptophyta</taxon>
        <taxon>Embryophyta</taxon>
        <taxon>Tracheophyta</taxon>
        <taxon>Spermatophyta</taxon>
        <taxon>Magnoliopsida</taxon>
        <taxon>Liliopsida</taxon>
        <taxon>Poales</taxon>
        <taxon>Poaceae</taxon>
        <taxon>BOP clade</taxon>
        <taxon>Pooideae</taxon>
        <taxon>Stipodae</taxon>
        <taxon>Brachypodieae</taxon>
        <taxon>Brachypodium</taxon>
    </lineage>
</organism>
<dbReference type="PANTHER" id="PTHR31234:SF66">
    <property type="entry name" value="LATE EMBRYOGENESIS ABUNDANT PROTEIN"/>
    <property type="match status" value="1"/>
</dbReference>
<feature type="region of interest" description="Disordered" evidence="3">
    <location>
        <begin position="128"/>
        <end position="155"/>
    </location>
</feature>
<evidence type="ECO:0000256" key="1">
    <source>
        <dbReference type="ARBA" id="ARBA00004370"/>
    </source>
</evidence>
<reference evidence="6" key="3">
    <citation type="submission" date="2018-08" db="UniProtKB">
        <authorList>
            <consortium name="EnsemblPlants"/>
        </authorList>
    </citation>
    <scope>IDENTIFICATION</scope>
    <source>
        <strain evidence="6">cv. Bd21</strain>
    </source>
</reference>
<dbReference type="AlphaFoldDB" id="A0A2K2CXH3"/>
<dbReference type="Gramene" id="PNT66716">
    <property type="protein sequence ID" value="PNT66716"/>
    <property type="gene ID" value="BRADI_3g16091v3"/>
</dbReference>
<evidence type="ECO:0000313" key="5">
    <source>
        <dbReference type="EMBL" id="PNT66716.1"/>
    </source>
</evidence>
<evidence type="ECO:0000256" key="3">
    <source>
        <dbReference type="SAM" id="MobiDB-lite"/>
    </source>
</evidence>
<comment type="subcellular location">
    <subcellularLocation>
        <location evidence="1">Membrane</location>
    </subcellularLocation>
</comment>
<reference evidence="5 6" key="1">
    <citation type="journal article" date="2010" name="Nature">
        <title>Genome sequencing and analysis of the model grass Brachypodium distachyon.</title>
        <authorList>
            <consortium name="International Brachypodium Initiative"/>
        </authorList>
    </citation>
    <scope>NUCLEOTIDE SEQUENCE [LARGE SCALE GENOMIC DNA]</scope>
    <source>
        <strain evidence="5 6">Bd21</strain>
    </source>
</reference>
<feature type="compositionally biased region" description="Basic and acidic residues" evidence="3">
    <location>
        <begin position="92"/>
        <end position="102"/>
    </location>
</feature>
<dbReference type="GO" id="GO:0098542">
    <property type="term" value="P:defense response to other organism"/>
    <property type="evidence" value="ECO:0007669"/>
    <property type="project" value="InterPro"/>
</dbReference>
<dbReference type="InParanoid" id="A0A2K2CXH3"/>
<evidence type="ECO:0000313" key="7">
    <source>
        <dbReference type="Proteomes" id="UP000008810"/>
    </source>
</evidence>
<feature type="compositionally biased region" description="Basic and acidic residues" evidence="3">
    <location>
        <begin position="130"/>
        <end position="146"/>
    </location>
</feature>
<keyword evidence="4" id="KW-1133">Transmembrane helix</keyword>
<dbReference type="Proteomes" id="UP000008810">
    <property type="component" value="Chromosome 3"/>
</dbReference>
<protein>
    <recommendedName>
        <fullName evidence="8">Late embryogenesis abundant protein LEA-2 subgroup domain-containing protein</fullName>
    </recommendedName>
</protein>
<feature type="transmembrane region" description="Helical" evidence="4">
    <location>
        <begin position="168"/>
        <end position="195"/>
    </location>
</feature>
<accession>A0A2K2CXH3</accession>
<dbReference type="STRING" id="15368.A0A2K2CXH3"/>
<keyword evidence="2 4" id="KW-0472">Membrane</keyword>
<evidence type="ECO:0000256" key="4">
    <source>
        <dbReference type="SAM" id="Phobius"/>
    </source>
</evidence>
<feature type="compositionally biased region" description="Basic residues" evidence="3">
    <location>
        <begin position="54"/>
        <end position="63"/>
    </location>
</feature>
<dbReference type="OrthoDB" id="1848252at2759"/>
<name>A0A2K2CXH3_BRADI</name>
<dbReference type="EMBL" id="CM000882">
    <property type="protein sequence ID" value="PNT66716.1"/>
    <property type="molecule type" value="Genomic_DNA"/>
</dbReference>
<evidence type="ECO:0000313" key="6">
    <source>
        <dbReference type="EnsemblPlants" id="PNT66716"/>
    </source>
</evidence>
<dbReference type="GO" id="GO:0016020">
    <property type="term" value="C:membrane"/>
    <property type="evidence" value="ECO:0007669"/>
    <property type="project" value="UniProtKB-SubCell"/>
</dbReference>
<keyword evidence="4" id="KW-0812">Transmembrane</keyword>
<feature type="region of interest" description="Disordered" evidence="3">
    <location>
        <begin position="19"/>
        <end position="110"/>
    </location>
</feature>
<dbReference type="PANTHER" id="PTHR31234">
    <property type="entry name" value="LATE EMBRYOGENESIS ABUNDANT (LEA) HYDROXYPROLINE-RICH GLYCOPROTEIN FAMILY"/>
    <property type="match status" value="1"/>
</dbReference>
<dbReference type="EnsemblPlants" id="PNT66716">
    <property type="protein sequence ID" value="PNT66716"/>
    <property type="gene ID" value="BRADI_3g16091v3"/>
</dbReference>
<gene>
    <name evidence="5" type="ORF">BRADI_3g16091v3</name>
</gene>
<sequence length="356" mass="39047">MESNGSQWQWHFSTPAHSKMLIISDSDSEAQHSTESSEPEPRARAALAEALGNKRIRTSKGHPWRVAESAAMAQEEKKKKKKQVPMLSSNHGRHDGGADEHGHHHGYQQHGQVYGRNNEQHGRQAYGRNNEQHGRRGHGRGSEGHGHGYTGWGHPHARRADRSGWWRWAMAVVFTVLAILVLLAAVAVLLVVLVLQPRVPYLAVQSATLTSLLYDQQGVLDYAELAMAVTAANGNHARGATAVFSDLHLGLTFHGTVAAVLTADPFEVAPRGSLTLPYVARTAKVPLDGAGRAAMARALENGVVPFGVAGQARTRWRIGGFVAIKYWTRLSCEIRFFWPNGSALHFTCNSKSKSRY</sequence>
<proteinExistence type="predicted"/>
<keyword evidence="7" id="KW-1185">Reference proteome</keyword>
<dbReference type="InterPro" id="IPR044839">
    <property type="entry name" value="NDR1-like"/>
</dbReference>
<evidence type="ECO:0000256" key="2">
    <source>
        <dbReference type="ARBA" id="ARBA00023136"/>
    </source>
</evidence>
<dbReference type="FunCoup" id="A0A2K2CXH3">
    <property type="interactions" value="31"/>
</dbReference>